<evidence type="ECO:0000313" key="3">
    <source>
        <dbReference type="EMBL" id="MCI1185961.1"/>
    </source>
</evidence>
<evidence type="ECO:0000313" key="4">
    <source>
        <dbReference type="Proteomes" id="UP001139193"/>
    </source>
</evidence>
<accession>A0A9X2ADD0</accession>
<dbReference type="SUPFAM" id="SSF55486">
    <property type="entry name" value="Metalloproteases ('zincins'), catalytic domain"/>
    <property type="match status" value="1"/>
</dbReference>
<feature type="domain" description="Peptidase M1 membrane alanine aminopeptidase" evidence="2">
    <location>
        <begin position="372"/>
        <end position="535"/>
    </location>
</feature>
<sequence>MHKPLLLGLALALLPGLTLAQRHPKPKAKPAAKISASPYFQQEVKYSIDVRLDDKAHVLRGKEELTYTNNSPQALPFIWFHLWPNAYRDNHTAFGREQQRQGNREFLFAKPEARGFIDSLSFVVNGQAAKLEYDPENPDIAKLLLPQPLAPGAAATIATPFRVKLPGSFSRMGHVGQSYQVSQWFPKPAVLDRRGWHPIPYLSQGEFYSEYGSFDVSITLPSNYVVGATGELQNPDERARLAELATATAAKKTADDFGHDLKFPASAPTTKTLRYVQDRVHDFAWFADKRFNVLQDTVRLPSGRTVQTTVLFTNRQPVRWIQGLEEVNTALRSYSRWVGEYPYSAVTAVDGALTAGSGMEYPMVTVTEPGAIIHEVGHNWFYGILGSNERDFPWMDEGVNTYEHTRTEALTNPMAGLLPEMSGQGLTPARLKTFGLDGLPAPAFNQLPYQILASHGADQPVQGPSSADFTQFNYNGGVYFKTASLLRYLAGYLGQERFDDAMRLYYTRWQFRHPYPEDMQAVFEESTGQKLGWFFGDMLGGTHHYDADLSAVALFNDVVKVLVRTDSEVPWAVPVSSLDAQGNVLETLWTTPFGNLDANAEEEATSQLNFRRANVVALTVDAGYLTPQLNRRNDRLQLEGPLARAESLRLRPLFSIERWDRKTISWLPVVGANTSDKFMLGAAFYNNPLAPRPLQYLAMPMYSFNRNELNGIGRIQLNDLPHSRVRRFVTSFTVQRFERYLKLEPAFTFYLPHRPGASVQQQASVALTSVRDQDRARTSSIYSVEYGAHHQDALNHWSAHVELNQLQAAFNSSNSAILLRAEARYLRYYSRTKRVQARLFGGRFLQGETQSDFVLGLSGSPDYRRQTPFFDRQQISSALTAQVHQTDGRDGAFKAFLPVASTSWLSTLNLQADLPITKLAVFADFGATGETQFVAGRAQGQRLFYDAGLTVPFFGEILQFYIPVVGSQFSSGTPESRQAFTDGIRFQLHFEKLNPFKLLDEGVNK</sequence>
<gene>
    <name evidence="3" type="ORF">MON38_00905</name>
</gene>
<evidence type="ECO:0000259" key="2">
    <source>
        <dbReference type="Pfam" id="PF01433"/>
    </source>
</evidence>
<dbReference type="CDD" id="cd09604">
    <property type="entry name" value="M1_APN_like"/>
    <property type="match status" value="1"/>
</dbReference>
<feature type="chain" id="PRO_5040945254" evidence="1">
    <location>
        <begin position="21"/>
        <end position="1005"/>
    </location>
</feature>
<dbReference type="RefSeq" id="WP_241934250.1">
    <property type="nucleotide sequence ID" value="NZ_JALBGC010000001.1"/>
</dbReference>
<organism evidence="3 4">
    <name type="scientific">Hymenobacter cyanobacteriorum</name>
    <dbReference type="NCBI Taxonomy" id="2926463"/>
    <lineage>
        <taxon>Bacteria</taxon>
        <taxon>Pseudomonadati</taxon>
        <taxon>Bacteroidota</taxon>
        <taxon>Cytophagia</taxon>
        <taxon>Cytophagales</taxon>
        <taxon>Hymenobacteraceae</taxon>
        <taxon>Hymenobacter</taxon>
    </lineage>
</organism>
<comment type="caution">
    <text evidence="3">The sequence shown here is derived from an EMBL/GenBank/DDBJ whole genome shotgun (WGS) entry which is preliminary data.</text>
</comment>
<dbReference type="Pfam" id="PF01433">
    <property type="entry name" value="Peptidase_M1"/>
    <property type="match status" value="1"/>
</dbReference>
<name>A0A9X2ADD0_9BACT</name>
<dbReference type="InterPro" id="IPR014782">
    <property type="entry name" value="Peptidase_M1_dom"/>
</dbReference>
<keyword evidence="4" id="KW-1185">Reference proteome</keyword>
<proteinExistence type="predicted"/>
<evidence type="ECO:0000256" key="1">
    <source>
        <dbReference type="SAM" id="SignalP"/>
    </source>
</evidence>
<keyword evidence="1" id="KW-0732">Signal</keyword>
<dbReference type="Proteomes" id="UP001139193">
    <property type="component" value="Unassembled WGS sequence"/>
</dbReference>
<dbReference type="AlphaFoldDB" id="A0A9X2ADD0"/>
<dbReference type="GO" id="GO:0008237">
    <property type="term" value="F:metallopeptidase activity"/>
    <property type="evidence" value="ECO:0007669"/>
    <property type="project" value="InterPro"/>
</dbReference>
<reference evidence="3" key="1">
    <citation type="submission" date="2022-03" db="EMBL/GenBank/DDBJ databases">
        <title>Bacterial whole genome sequence for Hymenobacter sp. DH14.</title>
        <authorList>
            <person name="Le V."/>
        </authorList>
    </citation>
    <scope>NUCLEOTIDE SEQUENCE</scope>
    <source>
        <strain evidence="3">DH14</strain>
    </source>
</reference>
<dbReference type="GO" id="GO:0008270">
    <property type="term" value="F:zinc ion binding"/>
    <property type="evidence" value="ECO:0007669"/>
    <property type="project" value="InterPro"/>
</dbReference>
<protein>
    <submittedName>
        <fullName evidence="3">M1 family metallopeptidase</fullName>
    </submittedName>
</protein>
<feature type="signal peptide" evidence="1">
    <location>
        <begin position="1"/>
        <end position="20"/>
    </location>
</feature>
<dbReference type="Gene3D" id="1.10.390.10">
    <property type="entry name" value="Neutral Protease Domain 2"/>
    <property type="match status" value="1"/>
</dbReference>
<dbReference type="EMBL" id="JALBGC010000001">
    <property type="protein sequence ID" value="MCI1185961.1"/>
    <property type="molecule type" value="Genomic_DNA"/>
</dbReference>
<dbReference type="InterPro" id="IPR027268">
    <property type="entry name" value="Peptidase_M4/M1_CTD_sf"/>
</dbReference>